<dbReference type="GO" id="GO:0005886">
    <property type="term" value="C:plasma membrane"/>
    <property type="evidence" value="ECO:0007669"/>
    <property type="project" value="TreeGrafter"/>
</dbReference>
<dbReference type="Gene3D" id="1.10.510.10">
    <property type="entry name" value="Transferase(Phosphotransferase) domain 1"/>
    <property type="match status" value="1"/>
</dbReference>
<dbReference type="PROSITE" id="PS50011">
    <property type="entry name" value="PROTEIN_KINASE_DOM"/>
    <property type="match status" value="1"/>
</dbReference>
<dbReference type="PANTHER" id="PTHR27002">
    <property type="entry name" value="RECEPTOR-LIKE SERINE/THREONINE-PROTEIN KINASE SD1-8"/>
    <property type="match status" value="1"/>
</dbReference>
<keyword evidence="3" id="KW-0808">Transferase</keyword>
<proteinExistence type="predicted"/>
<evidence type="ECO:0000259" key="9">
    <source>
        <dbReference type="PROSITE" id="PS50011"/>
    </source>
</evidence>
<dbReference type="EC" id="2.7.11.1" evidence="1"/>
<dbReference type="PANTHER" id="PTHR27002:SF851">
    <property type="entry name" value="G-TYPE LECTIN S-RECEPTOR-LIKE SERINE_THREONINE-PROTEIN KINASE SD1-1"/>
    <property type="match status" value="1"/>
</dbReference>
<evidence type="ECO:0000256" key="2">
    <source>
        <dbReference type="ARBA" id="ARBA00022527"/>
    </source>
</evidence>
<sequence length="244" mass="27854">MKGGSGCLLWFEELMDISSYTDEGQDIYVRMPASELGRLNINENHNLDLPFVEFRRITRATSNFSDDNKIGEGGFGPVYKVRIARGRATNSVKRLSENSNQGMDEFKNELSLIAKLQHRNLVSLLGYCIKEKERILIYEYMPNKSLDYFIFGTSLFLIFSHFPKTILARHNILDWPKLYNIITGVARGLSYLHHDSKLRIIHRDLKASNVLLDHEMNPKISDFGMARSFGGSQTEANTTRVVGT</sequence>
<dbReference type="SUPFAM" id="SSF56112">
    <property type="entry name" value="Protein kinase-like (PK-like)"/>
    <property type="match status" value="1"/>
</dbReference>
<evidence type="ECO:0000256" key="7">
    <source>
        <dbReference type="ARBA" id="ARBA00047899"/>
    </source>
</evidence>
<dbReference type="Gene3D" id="3.30.200.20">
    <property type="entry name" value="Phosphorylase Kinase, domain 1"/>
    <property type="match status" value="1"/>
</dbReference>
<comment type="catalytic activity">
    <reaction evidence="7">
        <text>L-threonyl-[protein] + ATP = O-phospho-L-threonyl-[protein] + ADP + H(+)</text>
        <dbReference type="Rhea" id="RHEA:46608"/>
        <dbReference type="Rhea" id="RHEA-COMP:11060"/>
        <dbReference type="Rhea" id="RHEA-COMP:11605"/>
        <dbReference type="ChEBI" id="CHEBI:15378"/>
        <dbReference type="ChEBI" id="CHEBI:30013"/>
        <dbReference type="ChEBI" id="CHEBI:30616"/>
        <dbReference type="ChEBI" id="CHEBI:61977"/>
        <dbReference type="ChEBI" id="CHEBI:456216"/>
        <dbReference type="EC" id="2.7.11.1"/>
    </reaction>
</comment>
<keyword evidence="2" id="KW-0723">Serine/threonine-protein kinase</keyword>
<dbReference type="GO" id="GO:0005524">
    <property type="term" value="F:ATP binding"/>
    <property type="evidence" value="ECO:0007669"/>
    <property type="project" value="UniProtKB-KW"/>
</dbReference>
<organism evidence="10 11">
    <name type="scientific">Daucus carota subsp. sativus</name>
    <name type="common">Carrot</name>
    <dbReference type="NCBI Taxonomy" id="79200"/>
    <lineage>
        <taxon>Eukaryota</taxon>
        <taxon>Viridiplantae</taxon>
        <taxon>Streptophyta</taxon>
        <taxon>Embryophyta</taxon>
        <taxon>Tracheophyta</taxon>
        <taxon>Spermatophyta</taxon>
        <taxon>Magnoliopsida</taxon>
        <taxon>eudicotyledons</taxon>
        <taxon>Gunneridae</taxon>
        <taxon>Pentapetalae</taxon>
        <taxon>asterids</taxon>
        <taxon>campanulids</taxon>
        <taxon>Apiales</taxon>
        <taxon>Apiaceae</taxon>
        <taxon>Apioideae</taxon>
        <taxon>Scandiceae</taxon>
        <taxon>Daucinae</taxon>
        <taxon>Daucus</taxon>
        <taxon>Daucus sect. Daucus</taxon>
    </lineage>
</organism>
<dbReference type="PROSITE" id="PS00108">
    <property type="entry name" value="PROTEIN_KINASE_ST"/>
    <property type="match status" value="1"/>
</dbReference>
<evidence type="ECO:0000256" key="1">
    <source>
        <dbReference type="ARBA" id="ARBA00012513"/>
    </source>
</evidence>
<evidence type="ECO:0000256" key="8">
    <source>
        <dbReference type="ARBA" id="ARBA00048679"/>
    </source>
</evidence>
<gene>
    <name evidence="10" type="ORF">DCAR_0624581</name>
</gene>
<dbReference type="FunFam" id="1.10.510.10:FF:001023">
    <property type="entry name" value="Os07g0541700 protein"/>
    <property type="match status" value="1"/>
</dbReference>
<name>A0AAF1B5X3_DAUCS</name>
<reference evidence="10" key="2">
    <citation type="submission" date="2022-03" db="EMBL/GenBank/DDBJ databases">
        <title>Draft title - Genomic analysis of global carrot germplasm unveils the trajectory of domestication and the origin of high carotenoid orange carrot.</title>
        <authorList>
            <person name="Iorizzo M."/>
            <person name="Ellison S."/>
            <person name="Senalik D."/>
            <person name="Macko-Podgorni A."/>
            <person name="Grzebelus D."/>
            <person name="Bostan H."/>
            <person name="Rolling W."/>
            <person name="Curaba J."/>
            <person name="Simon P."/>
        </authorList>
    </citation>
    <scope>NUCLEOTIDE SEQUENCE</scope>
    <source>
        <tissue evidence="10">Leaf</tissue>
    </source>
</reference>
<dbReference type="InterPro" id="IPR008271">
    <property type="entry name" value="Ser/Thr_kinase_AS"/>
</dbReference>
<keyword evidence="11" id="KW-1185">Reference proteome</keyword>
<dbReference type="InterPro" id="IPR001245">
    <property type="entry name" value="Ser-Thr/Tyr_kinase_cat_dom"/>
</dbReference>
<keyword evidence="6" id="KW-0067">ATP-binding</keyword>
<dbReference type="Pfam" id="PF07714">
    <property type="entry name" value="PK_Tyr_Ser-Thr"/>
    <property type="match status" value="1"/>
</dbReference>
<keyword evidence="4" id="KW-0547">Nucleotide-binding</keyword>
<evidence type="ECO:0000256" key="3">
    <source>
        <dbReference type="ARBA" id="ARBA00022679"/>
    </source>
</evidence>
<feature type="domain" description="Protein kinase" evidence="9">
    <location>
        <begin position="64"/>
        <end position="244"/>
    </location>
</feature>
<keyword evidence="5" id="KW-0418">Kinase</keyword>
<comment type="catalytic activity">
    <reaction evidence="8">
        <text>L-seryl-[protein] + ATP = O-phospho-L-seryl-[protein] + ADP + H(+)</text>
        <dbReference type="Rhea" id="RHEA:17989"/>
        <dbReference type="Rhea" id="RHEA-COMP:9863"/>
        <dbReference type="Rhea" id="RHEA-COMP:11604"/>
        <dbReference type="ChEBI" id="CHEBI:15378"/>
        <dbReference type="ChEBI" id="CHEBI:29999"/>
        <dbReference type="ChEBI" id="CHEBI:30616"/>
        <dbReference type="ChEBI" id="CHEBI:83421"/>
        <dbReference type="ChEBI" id="CHEBI:456216"/>
        <dbReference type="EC" id="2.7.11.1"/>
    </reaction>
</comment>
<dbReference type="InterPro" id="IPR000719">
    <property type="entry name" value="Prot_kinase_dom"/>
</dbReference>
<dbReference type="InterPro" id="IPR011009">
    <property type="entry name" value="Kinase-like_dom_sf"/>
</dbReference>
<evidence type="ECO:0000256" key="5">
    <source>
        <dbReference type="ARBA" id="ARBA00022777"/>
    </source>
</evidence>
<dbReference type="GO" id="GO:0004674">
    <property type="term" value="F:protein serine/threonine kinase activity"/>
    <property type="evidence" value="ECO:0007669"/>
    <property type="project" value="UniProtKB-KW"/>
</dbReference>
<accession>A0AAF1B5X3</accession>
<dbReference type="FunFam" id="3.30.200.20:FF:001238">
    <property type="entry name" value="Os08g0179000 protein"/>
    <property type="match status" value="1"/>
</dbReference>
<dbReference type="EMBL" id="CP093348">
    <property type="protein sequence ID" value="WOH05167.1"/>
    <property type="molecule type" value="Genomic_DNA"/>
</dbReference>
<evidence type="ECO:0000256" key="6">
    <source>
        <dbReference type="ARBA" id="ARBA00022840"/>
    </source>
</evidence>
<dbReference type="AlphaFoldDB" id="A0AAF1B5X3"/>
<evidence type="ECO:0000313" key="11">
    <source>
        <dbReference type="Proteomes" id="UP000077755"/>
    </source>
</evidence>
<evidence type="ECO:0000313" key="10">
    <source>
        <dbReference type="EMBL" id="WOH05167.1"/>
    </source>
</evidence>
<dbReference type="SMART" id="SM00220">
    <property type="entry name" value="S_TKc"/>
    <property type="match status" value="1"/>
</dbReference>
<protein>
    <recommendedName>
        <fullName evidence="1">non-specific serine/threonine protein kinase</fullName>
        <ecNumber evidence="1">2.7.11.1</ecNumber>
    </recommendedName>
</protein>
<evidence type="ECO:0000256" key="4">
    <source>
        <dbReference type="ARBA" id="ARBA00022741"/>
    </source>
</evidence>
<dbReference type="Proteomes" id="UP000077755">
    <property type="component" value="Chromosome 6"/>
</dbReference>
<reference evidence="10" key="1">
    <citation type="journal article" date="2016" name="Nat. Genet.">
        <title>A high-quality carrot genome assembly provides new insights into carotenoid accumulation and asterid genome evolution.</title>
        <authorList>
            <person name="Iorizzo M."/>
            <person name="Ellison S."/>
            <person name="Senalik D."/>
            <person name="Zeng P."/>
            <person name="Satapoomin P."/>
            <person name="Huang J."/>
            <person name="Bowman M."/>
            <person name="Iovene M."/>
            <person name="Sanseverino W."/>
            <person name="Cavagnaro P."/>
            <person name="Yildiz M."/>
            <person name="Macko-Podgorni A."/>
            <person name="Moranska E."/>
            <person name="Grzebelus E."/>
            <person name="Grzebelus D."/>
            <person name="Ashrafi H."/>
            <person name="Zheng Z."/>
            <person name="Cheng S."/>
            <person name="Spooner D."/>
            <person name="Van Deynze A."/>
            <person name="Simon P."/>
        </authorList>
    </citation>
    <scope>NUCLEOTIDE SEQUENCE</scope>
    <source>
        <tissue evidence="10">Leaf</tissue>
    </source>
</reference>